<dbReference type="OMA" id="NFQDDIY"/>
<evidence type="ECO:0000256" key="3">
    <source>
        <dbReference type="ARBA" id="ARBA00022574"/>
    </source>
</evidence>
<feature type="compositionally biased region" description="Low complexity" evidence="10">
    <location>
        <begin position="630"/>
        <end position="644"/>
    </location>
</feature>
<name>C5DFK4_LACTC</name>
<feature type="compositionally biased region" description="Low complexity" evidence="10">
    <location>
        <begin position="416"/>
        <end position="433"/>
    </location>
</feature>
<dbReference type="InterPro" id="IPR019775">
    <property type="entry name" value="WD40_repeat_CS"/>
</dbReference>
<dbReference type="InterPro" id="IPR015505">
    <property type="entry name" value="Coronin"/>
</dbReference>
<dbReference type="OrthoDB" id="1850764at2759"/>
<dbReference type="InterPro" id="IPR015943">
    <property type="entry name" value="WD40/YVTN_repeat-like_dom_sf"/>
</dbReference>
<protein>
    <recommendedName>
        <fullName evidence="9">Coronin</fullName>
    </recommendedName>
</protein>
<evidence type="ECO:0000256" key="4">
    <source>
        <dbReference type="ARBA" id="ARBA00022737"/>
    </source>
</evidence>
<evidence type="ECO:0000313" key="13">
    <source>
        <dbReference type="Proteomes" id="UP000002036"/>
    </source>
</evidence>
<feature type="repeat" description="WD" evidence="8">
    <location>
        <begin position="77"/>
        <end position="111"/>
    </location>
</feature>
<feature type="domain" description="DUF1899" evidence="11">
    <location>
        <begin position="4"/>
        <end position="68"/>
    </location>
</feature>
<evidence type="ECO:0000256" key="9">
    <source>
        <dbReference type="RuleBase" id="RU280818"/>
    </source>
</evidence>
<dbReference type="SUPFAM" id="SSF50978">
    <property type="entry name" value="WD40 repeat-like"/>
    <property type="match status" value="1"/>
</dbReference>
<dbReference type="Proteomes" id="UP000002036">
    <property type="component" value="Chromosome D"/>
</dbReference>
<sequence length="697" mass="76668">MSGKFVRASKYRHVYGQVAKKERQYENIRLTNNAWDSNLIKVNPKFISVNWNSSGGGAFAVIPLNEVGKAPDQVPLFRGHTAHVLDTDFDPFNDNIIASGSDDGKIGIWEIPEDYSFHHYTNSEGEPKDLQPKKFLTGHGRKVGHVLFHPTARNVLASSSLDHTVRIWDVESGKELFTLKHPDMVTSMSFSYDGNHLATVSRDKKLRVWDIREEKIVSEGQAHTGAKNQRVVWLGNSDRLATTGFSKLSDRQIGIWDAFGLEKGDLGGFYTVDQSSGILMPFFDDSNKILYLVGKGDGNIRYYEFQNDELFELSEFQSIDPQRGFAAAPRRAVSVKDNEVLKAYKTVNDHCIEPISFYVPRKSDSFQEDIYPDAPSGTAALTADEWVSKKPVDGPVLFNMSSLYNGSEPVLKPTEKTSSPSAADKASPSVPAAKPEKDSSKEKNDKSPTKEEQTEVAEASQTQSSSVAREVGALGSSSSTLSSDANDALKEDKSVDKLLQKSSELDSVNGAEDPSKETSGWDDEDDEIETLKFEQTGKKAADKTETSVKDLKTENKCEVEKPKSEVEGSELKPETPALKPKEQEVRQQKQENGSPATLQRKPEAAETKTAAAGSQNASNQENPAEKKTAAAKATSTKAEQASSAPKSLGLKQSVEKLSDLVLELDRVVADLRQSSLDKDNRLKALEAKIEQLVKAEN</sequence>
<dbReference type="SMART" id="SM01166">
    <property type="entry name" value="DUF1899"/>
    <property type="match status" value="1"/>
</dbReference>
<feature type="compositionally biased region" description="Basic and acidic residues" evidence="10">
    <location>
        <begin position="529"/>
        <end position="589"/>
    </location>
</feature>
<dbReference type="eggNOG" id="KOG0303">
    <property type="taxonomic scope" value="Eukaryota"/>
</dbReference>
<keyword evidence="5" id="KW-0175">Coiled coil</keyword>
<evidence type="ECO:0000256" key="1">
    <source>
        <dbReference type="ARBA" id="ARBA00009482"/>
    </source>
</evidence>
<keyword evidence="2" id="KW-0597">Phosphoprotein</keyword>
<dbReference type="GeneID" id="8295644"/>
<dbReference type="RefSeq" id="XP_002553397.1">
    <property type="nucleotide sequence ID" value="XM_002553351.1"/>
</dbReference>
<dbReference type="AlphaFoldDB" id="C5DFK4"/>
<evidence type="ECO:0000256" key="2">
    <source>
        <dbReference type="ARBA" id="ARBA00022553"/>
    </source>
</evidence>
<dbReference type="Pfam" id="PF08953">
    <property type="entry name" value="DUF1899"/>
    <property type="match status" value="1"/>
</dbReference>
<dbReference type="GO" id="GO:0007015">
    <property type="term" value="P:actin filament organization"/>
    <property type="evidence" value="ECO:0007669"/>
    <property type="project" value="TreeGrafter"/>
</dbReference>
<proteinExistence type="inferred from homology"/>
<dbReference type="Gene3D" id="2.130.10.10">
    <property type="entry name" value="YVTN repeat-like/Quinoprotein amine dehydrogenase"/>
    <property type="match status" value="1"/>
</dbReference>
<dbReference type="PROSITE" id="PS00678">
    <property type="entry name" value="WD_REPEATS_1"/>
    <property type="match status" value="3"/>
</dbReference>
<dbReference type="GO" id="GO:0051015">
    <property type="term" value="F:actin filament binding"/>
    <property type="evidence" value="ECO:0007669"/>
    <property type="project" value="TreeGrafter"/>
</dbReference>
<dbReference type="KEGG" id="lth:KLTH0D15840g"/>
<feature type="repeat" description="WD" evidence="8">
    <location>
        <begin position="136"/>
        <end position="178"/>
    </location>
</feature>
<organism evidence="12 13">
    <name type="scientific">Lachancea thermotolerans (strain ATCC 56472 / CBS 6340 / NRRL Y-8284)</name>
    <name type="common">Yeast</name>
    <name type="synonym">Kluyveromyces thermotolerans</name>
    <dbReference type="NCBI Taxonomy" id="559295"/>
    <lineage>
        <taxon>Eukaryota</taxon>
        <taxon>Fungi</taxon>
        <taxon>Dikarya</taxon>
        <taxon>Ascomycota</taxon>
        <taxon>Saccharomycotina</taxon>
        <taxon>Saccharomycetes</taxon>
        <taxon>Saccharomycetales</taxon>
        <taxon>Saccharomycetaceae</taxon>
        <taxon>Lachancea</taxon>
    </lineage>
</organism>
<feature type="region of interest" description="Disordered" evidence="10">
    <location>
        <begin position="407"/>
        <end position="652"/>
    </location>
</feature>
<feature type="repeat" description="WD" evidence="8">
    <location>
        <begin position="178"/>
        <end position="219"/>
    </location>
</feature>
<comment type="similarity">
    <text evidence="1 9">Belongs to the WD repeat coronin family.</text>
</comment>
<evidence type="ECO:0000313" key="12">
    <source>
        <dbReference type="EMBL" id="CAR22959.1"/>
    </source>
</evidence>
<dbReference type="SMART" id="SM01167">
    <property type="entry name" value="DUF1900"/>
    <property type="match status" value="1"/>
</dbReference>
<dbReference type="PROSITE" id="PS50082">
    <property type="entry name" value="WD_REPEATS_2"/>
    <property type="match status" value="3"/>
</dbReference>
<dbReference type="SMART" id="SM00320">
    <property type="entry name" value="WD40"/>
    <property type="match status" value="4"/>
</dbReference>
<feature type="compositionally biased region" description="Basic and acidic residues" evidence="10">
    <location>
        <begin position="487"/>
        <end position="499"/>
    </location>
</feature>
<comment type="subunit">
    <text evidence="7">Binds to F-actin.</text>
</comment>
<keyword evidence="13" id="KW-1185">Reference proteome</keyword>
<dbReference type="Pfam" id="PF16300">
    <property type="entry name" value="WD40_4"/>
    <property type="match status" value="1"/>
</dbReference>
<dbReference type="InterPro" id="IPR001680">
    <property type="entry name" value="WD40_rpt"/>
</dbReference>
<dbReference type="HOGENOM" id="CLU_026859_3_2_1"/>
<keyword evidence="3 8" id="KW-0853">WD repeat</keyword>
<evidence type="ECO:0000256" key="6">
    <source>
        <dbReference type="ARBA" id="ARBA00023203"/>
    </source>
</evidence>
<evidence type="ECO:0000259" key="11">
    <source>
        <dbReference type="SMART" id="SM01166"/>
    </source>
</evidence>
<feature type="compositionally biased region" description="Basic and acidic residues" evidence="10">
    <location>
        <begin position="434"/>
        <end position="453"/>
    </location>
</feature>
<dbReference type="EMBL" id="CU928168">
    <property type="protein sequence ID" value="CAR22959.1"/>
    <property type="molecule type" value="Genomic_DNA"/>
</dbReference>
<dbReference type="PROSITE" id="PS50294">
    <property type="entry name" value="WD_REPEATS_REGION"/>
    <property type="match status" value="3"/>
</dbReference>
<dbReference type="PANTHER" id="PTHR10856:SF0">
    <property type="entry name" value="CORONIN"/>
    <property type="match status" value="1"/>
</dbReference>
<dbReference type="InParanoid" id="C5DFK4"/>
<accession>C5DFK4</accession>
<dbReference type="PANTHER" id="PTHR10856">
    <property type="entry name" value="CORONIN"/>
    <property type="match status" value="1"/>
</dbReference>
<dbReference type="FunCoup" id="C5DFK4">
    <property type="interactions" value="380"/>
</dbReference>
<dbReference type="PRINTS" id="PR00320">
    <property type="entry name" value="GPROTEINBRPT"/>
</dbReference>
<dbReference type="InterPro" id="IPR036322">
    <property type="entry name" value="WD40_repeat_dom_sf"/>
</dbReference>
<dbReference type="InterPro" id="IPR015048">
    <property type="entry name" value="DUF1899"/>
</dbReference>
<evidence type="ECO:0000256" key="8">
    <source>
        <dbReference type="PROSITE-ProRule" id="PRU00221"/>
    </source>
</evidence>
<dbReference type="InterPro" id="IPR020472">
    <property type="entry name" value="WD40_PAC1"/>
</dbReference>
<dbReference type="GO" id="GO:0030479">
    <property type="term" value="C:actin cortical patch"/>
    <property type="evidence" value="ECO:0007669"/>
    <property type="project" value="UniProtKB-ARBA"/>
</dbReference>
<reference evidence="12 13" key="1">
    <citation type="journal article" date="2009" name="Genome Res.">
        <title>Comparative genomics of protoploid Saccharomycetaceae.</title>
        <authorList>
            <consortium name="The Genolevures Consortium"/>
            <person name="Souciet J.-L."/>
            <person name="Dujon B."/>
            <person name="Gaillardin C."/>
            <person name="Johnston M."/>
            <person name="Baret P.V."/>
            <person name="Cliften P."/>
            <person name="Sherman D.J."/>
            <person name="Weissenbach J."/>
            <person name="Westhof E."/>
            <person name="Wincker P."/>
            <person name="Jubin C."/>
            <person name="Poulain J."/>
            <person name="Barbe V."/>
            <person name="Segurens B."/>
            <person name="Artiguenave F."/>
            <person name="Anthouard V."/>
            <person name="Vacherie B."/>
            <person name="Val M.-E."/>
            <person name="Fulton R.S."/>
            <person name="Minx P."/>
            <person name="Wilson R."/>
            <person name="Durrens P."/>
            <person name="Jean G."/>
            <person name="Marck C."/>
            <person name="Martin T."/>
            <person name="Nikolski M."/>
            <person name="Rolland T."/>
            <person name="Seret M.-L."/>
            <person name="Casaregola S."/>
            <person name="Despons L."/>
            <person name="Fairhead C."/>
            <person name="Fischer G."/>
            <person name="Lafontaine I."/>
            <person name="Leh V."/>
            <person name="Lemaire M."/>
            <person name="de Montigny J."/>
            <person name="Neuveglise C."/>
            <person name="Thierry A."/>
            <person name="Blanc-Lenfle I."/>
            <person name="Bleykasten C."/>
            <person name="Diffels J."/>
            <person name="Fritsch E."/>
            <person name="Frangeul L."/>
            <person name="Goeffon A."/>
            <person name="Jauniaux N."/>
            <person name="Kachouri-Lafond R."/>
            <person name="Payen C."/>
            <person name="Potier S."/>
            <person name="Pribylova L."/>
            <person name="Ozanne C."/>
            <person name="Richard G.-F."/>
            <person name="Sacerdot C."/>
            <person name="Straub M.-L."/>
            <person name="Talla E."/>
        </authorList>
    </citation>
    <scope>NUCLEOTIDE SEQUENCE [LARGE SCALE GENOMIC DNA]</scope>
    <source>
        <strain evidence="13">ATCC 56472 / CBS 6340 / NRRL Y-8284</strain>
    </source>
</reference>
<dbReference type="Pfam" id="PF00400">
    <property type="entry name" value="WD40"/>
    <property type="match status" value="3"/>
</dbReference>
<keyword evidence="4 9" id="KW-0677">Repeat</keyword>
<evidence type="ECO:0000256" key="5">
    <source>
        <dbReference type="ARBA" id="ARBA00023054"/>
    </source>
</evidence>
<feature type="compositionally biased region" description="Polar residues" evidence="10">
    <location>
        <begin position="613"/>
        <end position="622"/>
    </location>
</feature>
<dbReference type="STRING" id="559295.C5DFK4"/>
<evidence type="ECO:0000256" key="7">
    <source>
        <dbReference type="ARBA" id="ARBA00062568"/>
    </source>
</evidence>
<evidence type="ECO:0000256" key="10">
    <source>
        <dbReference type="SAM" id="MobiDB-lite"/>
    </source>
</evidence>
<keyword evidence="6" id="KW-0009">Actin-binding</keyword>
<dbReference type="FunFam" id="2.130.10.10:FF:000197">
    <property type="entry name" value="Coronin"/>
    <property type="match status" value="1"/>
</dbReference>
<gene>
    <name evidence="12" type="ordered locus">KLTH0D15840g</name>
</gene>